<dbReference type="AlphaFoldDB" id="A0A4S9XKQ3"/>
<comment type="caution">
    <text evidence="2">The sequence shown here is derived from an EMBL/GenBank/DDBJ whole genome shotgun (WGS) entry which is preliminary data.</text>
</comment>
<dbReference type="EMBL" id="QZBT01000134">
    <property type="protein sequence ID" value="THZ80258.1"/>
    <property type="molecule type" value="Genomic_DNA"/>
</dbReference>
<name>A0A4S9XKQ3_AURPU</name>
<feature type="domain" description="2EXR" evidence="1">
    <location>
        <begin position="156"/>
        <end position="214"/>
    </location>
</feature>
<dbReference type="PANTHER" id="PTHR42085">
    <property type="entry name" value="F-BOX DOMAIN-CONTAINING PROTEIN"/>
    <property type="match status" value="1"/>
</dbReference>
<reference evidence="2 3" key="1">
    <citation type="submission" date="2018-10" db="EMBL/GenBank/DDBJ databases">
        <title>Fifty Aureobasidium pullulans genomes reveal a recombining polyextremotolerant generalist.</title>
        <authorList>
            <person name="Gostincar C."/>
            <person name="Turk M."/>
            <person name="Zajc J."/>
            <person name="Gunde-Cimerman N."/>
        </authorList>
    </citation>
    <scope>NUCLEOTIDE SEQUENCE [LARGE SCALE GENOMIC DNA]</scope>
    <source>
        <strain evidence="2 3">EXF-3403</strain>
    </source>
</reference>
<evidence type="ECO:0000259" key="1">
    <source>
        <dbReference type="Pfam" id="PF20150"/>
    </source>
</evidence>
<dbReference type="Pfam" id="PF20150">
    <property type="entry name" value="2EXR"/>
    <property type="match status" value="1"/>
</dbReference>
<organism evidence="2 3">
    <name type="scientific">Aureobasidium pullulans</name>
    <name type="common">Black yeast</name>
    <name type="synonym">Pullularia pullulans</name>
    <dbReference type="NCBI Taxonomy" id="5580"/>
    <lineage>
        <taxon>Eukaryota</taxon>
        <taxon>Fungi</taxon>
        <taxon>Dikarya</taxon>
        <taxon>Ascomycota</taxon>
        <taxon>Pezizomycotina</taxon>
        <taxon>Dothideomycetes</taxon>
        <taxon>Dothideomycetidae</taxon>
        <taxon>Dothideales</taxon>
        <taxon>Saccotheciaceae</taxon>
        <taxon>Aureobasidium</taxon>
    </lineage>
</organism>
<dbReference type="InterPro" id="IPR038883">
    <property type="entry name" value="AN11006-like"/>
</dbReference>
<protein>
    <recommendedName>
        <fullName evidence="1">2EXR domain-containing protein</fullName>
    </recommendedName>
</protein>
<sequence>MAPNGQAASRPGAMPPERPIGLFVKPCKTDKSSLSELGGYIRARIKECESRRSICHCLYKDYDVRELDDKTLIKVTWGKPSKDTPSEEEITRHKRACKKLYKLLRKDSLTRRSYLTWNNDDLKACLRQRGITISRPYVKANYVKALVRNDKAHTFRFMDLPIELRFMIYNMALQFDTEDPSRPGDLVYSEMVKPALLQTCRQIRQEGSAIFYRINRFFLCYQKDETCRQIRLEGAAIFHGMNRFPLECNESFDREYAEHPRHNFTSITLSWLSMLADTDPEAIRQFRHITLKISCCSSHHQNYIDIDLNDRNARQWIIRERQIPPSYMTWAEGVCRVLKLLDPVSLAQWSKVENDLSHEYDKMKHIPENVVAADAAVTQLWSTFGDGGQMIPTIEALNSLSVAVQDILDDMCFRAQVANALR</sequence>
<dbReference type="InterPro" id="IPR045518">
    <property type="entry name" value="2EXR"/>
</dbReference>
<evidence type="ECO:0000313" key="2">
    <source>
        <dbReference type="EMBL" id="THZ80258.1"/>
    </source>
</evidence>
<accession>A0A4S9XKQ3</accession>
<dbReference type="Proteomes" id="UP000310039">
    <property type="component" value="Unassembled WGS sequence"/>
</dbReference>
<evidence type="ECO:0000313" key="3">
    <source>
        <dbReference type="Proteomes" id="UP000310039"/>
    </source>
</evidence>
<gene>
    <name evidence="2" type="ORF">D6C84_07603</name>
</gene>
<dbReference type="PANTHER" id="PTHR42085:SF2">
    <property type="entry name" value="F-BOX DOMAIN-CONTAINING PROTEIN"/>
    <property type="match status" value="1"/>
</dbReference>
<proteinExistence type="predicted"/>